<dbReference type="CDD" id="cd18800">
    <property type="entry name" value="SF2_C_EcoR124I-like"/>
    <property type="match status" value="1"/>
</dbReference>
<dbReference type="InterPro" id="IPR004473">
    <property type="entry name" value="Restrct_endonuc_typeI_HsdR"/>
</dbReference>
<dbReference type="Pfam" id="PF04313">
    <property type="entry name" value="HSDR_N"/>
    <property type="match status" value="1"/>
</dbReference>
<comment type="caution">
    <text evidence="13">The sequence shown here is derived from an EMBL/GenBank/DDBJ whole genome shotgun (WGS) entry which is preliminary data.</text>
</comment>
<name>A0A6I5NK33_9BIFI</name>
<feature type="domain" description="Helicase ATP-binding" evidence="12">
    <location>
        <begin position="287"/>
        <end position="440"/>
    </location>
</feature>
<keyword evidence="5 11" id="KW-0547">Nucleotide-binding</keyword>
<keyword evidence="4" id="KW-0540">Nuclease</keyword>
<dbReference type="Pfam" id="PF22679">
    <property type="entry name" value="T1R_D3-like"/>
    <property type="match status" value="1"/>
</dbReference>
<evidence type="ECO:0000259" key="12">
    <source>
        <dbReference type="PROSITE" id="PS51192"/>
    </source>
</evidence>
<dbReference type="EC" id="3.1.21.3" evidence="11"/>
<organism evidence="13 14">
    <name type="scientific">Bifidobacterium choloepi</name>
    <dbReference type="NCBI Taxonomy" id="2614131"/>
    <lineage>
        <taxon>Bacteria</taxon>
        <taxon>Bacillati</taxon>
        <taxon>Actinomycetota</taxon>
        <taxon>Actinomycetes</taxon>
        <taxon>Bifidobacteriales</taxon>
        <taxon>Bifidobacteriaceae</taxon>
        <taxon>Bifidobacterium</taxon>
    </lineage>
</organism>
<dbReference type="SMART" id="SM00487">
    <property type="entry name" value="DEXDc"/>
    <property type="match status" value="1"/>
</dbReference>
<dbReference type="PROSITE" id="PS51192">
    <property type="entry name" value="HELICASE_ATP_BIND_1"/>
    <property type="match status" value="1"/>
</dbReference>
<evidence type="ECO:0000256" key="8">
    <source>
        <dbReference type="ARBA" id="ARBA00022801"/>
    </source>
</evidence>
<comment type="subunit">
    <text evidence="3 11">The type I restriction/modification system is composed of three polypeptides R, M and S.</text>
</comment>
<keyword evidence="7 13" id="KW-0255">Endonuclease</keyword>
<evidence type="ECO:0000256" key="7">
    <source>
        <dbReference type="ARBA" id="ARBA00022759"/>
    </source>
</evidence>
<proteinExistence type="inferred from homology"/>
<reference evidence="13 14" key="1">
    <citation type="submission" date="2019-09" db="EMBL/GenBank/DDBJ databases">
        <title>Phylogenetic characterization of a novel taxon of the genus Bifidobacterium: Bifidobacterium choloepi sp. nov.</title>
        <authorList>
            <person name="Modesto M."/>
            <person name="Satti M."/>
        </authorList>
    </citation>
    <scope>NUCLEOTIDE SEQUENCE [LARGE SCALE GENOMIC DNA]</scope>
    <source>
        <strain evidence="13 14">BRDM6</strain>
    </source>
</reference>
<comment type="catalytic activity">
    <reaction evidence="1 11">
        <text>Endonucleolytic cleavage of DNA to give random double-stranded fragments with terminal 5'-phosphates, ATP is simultaneously hydrolyzed.</text>
        <dbReference type="EC" id="3.1.21.3"/>
    </reaction>
</comment>
<dbReference type="CDD" id="cd22332">
    <property type="entry name" value="HsdR_N"/>
    <property type="match status" value="1"/>
</dbReference>
<comment type="similarity">
    <text evidence="2 11">Belongs to the HsdR family.</text>
</comment>
<dbReference type="PANTHER" id="PTHR30195:SF16">
    <property type="entry name" value="TYPE I RESTRICTION ENZYME ENDONUCLEASE SUBUNIT"/>
    <property type="match status" value="1"/>
</dbReference>
<dbReference type="AlphaFoldDB" id="A0A6I5NK33"/>
<protein>
    <recommendedName>
        <fullName evidence="11">Type I restriction enzyme endonuclease subunit</fullName>
        <shortName evidence="11">R protein</shortName>
        <ecNumber evidence="11">3.1.21.3</ecNumber>
    </recommendedName>
</protein>
<dbReference type="InterPro" id="IPR040980">
    <property type="entry name" value="SWI2_SNF2"/>
</dbReference>
<evidence type="ECO:0000256" key="3">
    <source>
        <dbReference type="ARBA" id="ARBA00011296"/>
    </source>
</evidence>
<accession>A0A6I5NK33</accession>
<evidence type="ECO:0000256" key="1">
    <source>
        <dbReference type="ARBA" id="ARBA00000851"/>
    </source>
</evidence>
<dbReference type="InterPro" id="IPR007409">
    <property type="entry name" value="Restrct_endonuc_type1_HsdR_N"/>
</dbReference>
<keyword evidence="14" id="KW-1185">Reference proteome</keyword>
<dbReference type="PANTHER" id="PTHR30195">
    <property type="entry name" value="TYPE I SITE-SPECIFIC DEOXYRIBONUCLEASE PROTEIN SUBUNIT M AND R"/>
    <property type="match status" value="1"/>
</dbReference>
<dbReference type="Pfam" id="PF12008">
    <property type="entry name" value="EcoR124_C"/>
    <property type="match status" value="1"/>
</dbReference>
<evidence type="ECO:0000256" key="10">
    <source>
        <dbReference type="ARBA" id="ARBA00023125"/>
    </source>
</evidence>
<dbReference type="InterPro" id="IPR022625">
    <property type="entry name" value="TypeI_RM_Rsu_C"/>
</dbReference>
<keyword evidence="9 11" id="KW-0067">ATP-binding</keyword>
<dbReference type="SUPFAM" id="SSF52540">
    <property type="entry name" value="P-loop containing nucleoside triphosphate hydrolases"/>
    <property type="match status" value="1"/>
</dbReference>
<keyword evidence="8 11" id="KW-0378">Hydrolase</keyword>
<keyword evidence="6 11" id="KW-0680">Restriction system</keyword>
<dbReference type="InterPro" id="IPR027417">
    <property type="entry name" value="P-loop_NTPase"/>
</dbReference>
<dbReference type="GO" id="GO:0003677">
    <property type="term" value="F:DNA binding"/>
    <property type="evidence" value="ECO:0007669"/>
    <property type="project" value="UniProtKB-KW"/>
</dbReference>
<dbReference type="GO" id="GO:0009035">
    <property type="term" value="F:type I site-specific deoxyribonuclease activity"/>
    <property type="evidence" value="ECO:0007669"/>
    <property type="project" value="UniProtKB-EC"/>
</dbReference>
<dbReference type="NCBIfam" id="TIGR00348">
    <property type="entry name" value="hsdR"/>
    <property type="match status" value="1"/>
</dbReference>
<evidence type="ECO:0000256" key="6">
    <source>
        <dbReference type="ARBA" id="ARBA00022747"/>
    </source>
</evidence>
<evidence type="ECO:0000256" key="2">
    <source>
        <dbReference type="ARBA" id="ARBA00008598"/>
    </source>
</evidence>
<comment type="function">
    <text evidence="11">Subunit R is required for both nuclease and ATPase activities, but not for modification.</text>
</comment>
<evidence type="ECO:0000256" key="5">
    <source>
        <dbReference type="ARBA" id="ARBA00022741"/>
    </source>
</evidence>
<evidence type="ECO:0000256" key="4">
    <source>
        <dbReference type="ARBA" id="ARBA00022722"/>
    </source>
</evidence>
<dbReference type="GO" id="GO:0009307">
    <property type="term" value="P:DNA restriction-modification system"/>
    <property type="evidence" value="ECO:0007669"/>
    <property type="project" value="UniProtKB-KW"/>
</dbReference>
<dbReference type="Proteomes" id="UP000469292">
    <property type="component" value="Unassembled WGS sequence"/>
</dbReference>
<dbReference type="EMBL" id="VYSG01000001">
    <property type="protein sequence ID" value="NEG69222.1"/>
    <property type="molecule type" value="Genomic_DNA"/>
</dbReference>
<dbReference type="InterPro" id="IPR051268">
    <property type="entry name" value="Type-I_R_enzyme_R_subunit"/>
</dbReference>
<keyword evidence="10 11" id="KW-0238">DNA-binding</keyword>
<dbReference type="Pfam" id="PF18766">
    <property type="entry name" value="SWI2_SNF2"/>
    <property type="match status" value="1"/>
</dbReference>
<dbReference type="Gene3D" id="3.40.50.300">
    <property type="entry name" value="P-loop containing nucleotide triphosphate hydrolases"/>
    <property type="match status" value="2"/>
</dbReference>
<sequence length="1045" mass="118911">MKNEAEFEEELIHYLESIGGTKQWRYEPGIKTIDGLWNNFRTILNRNNADKLGGQPLTDNEFAQIKTVISSLKTPYDAGRWIYGMNGVTQVEIERDEPNDAAPNGHAFLTVFDQDQVGAGNTVYQIVNQIQRPHVQAGRKDSRFDTTLLINGLPIIHIEEKFDGHDAIEALNQIHQYIQVGAFSEIYSTVQIFVGMTPHMARYMANTTAENFNLAFAFRWQREHDSKPVSDWKEFCNLMLSIPMAHQMATNYMILDSDPHHRNLMVMRPYQVYATRRVIDKLRTHVFGVGGNQEVGYVWHTTGSGKTISSFKTAWLASRLPNVDKVVFVVDRIALTDQTYEKYQAYDPDTSEENGEGVIVDTNNTGELARKLKSRLKANSIIVTSIQKLSRLVSRKNFKAPDQNIVFIVDEAHRSTNGPMMEQIKHAFPQSAWVGYTGTPVFDGDMTHGVFGDLIHAYTIREAIADRNVLGFKVDFENTIDEDDIKEQLLPELIKRRYPDWDDNRIEHKIARMSPDEVDDYIDSGIYDDNHDHVKAVVDDILKHWRNRSHDGRYSAMLTTHVGGGKPSANMAMMYFDEFQKRNQQLIDEGKRPLNVAVTFSYATDNSDSMVAKNNGLRRAIETYNATFGTAFDDTTVDQYFSDVTQRLKGEAEGEKLDICIVIDQLLTGFDAKMVNTLYVDRTLSGANLIQAYSRTNRIDNFDDKPNGRIVNYRWPQTSKKLMDAALAVYANRDSALVQGTIGEALKDEGLLAKDHAVLVDEAREVVESLAELTDNFTQIPPSEAAQQKLLTEYARYNGLVGKLKEDDSYDYDRPELLLEQLGLTADDEHRVYGYVLDVKRRIQERSGEEDLPVDLDFSVQHIAEVEINYDYINELLAALINCKHSGDDENTENAFQRVVRAIDQLPDRKQAEQYKAVASGIVDGSMELDDVSYPVEADDVPEIVRNVAGQSRRRAILKFKEKWGLVDIVTANFLIDKMLERHVVGDDDTNLGNELTDLVTEAQKYYKEDAADEDIRKLSKIKYNTSLKKAFREFADYIVNHYGE</sequence>
<evidence type="ECO:0000256" key="11">
    <source>
        <dbReference type="RuleBase" id="RU364115"/>
    </source>
</evidence>
<dbReference type="InterPro" id="IPR055180">
    <property type="entry name" value="HsdR_RecA-like_helicase_dom_2"/>
</dbReference>
<dbReference type="InterPro" id="IPR014001">
    <property type="entry name" value="Helicase_ATP-bd"/>
</dbReference>
<evidence type="ECO:0000256" key="9">
    <source>
        <dbReference type="ARBA" id="ARBA00022840"/>
    </source>
</evidence>
<gene>
    <name evidence="13" type="ORF">F6S87_00980</name>
</gene>
<evidence type="ECO:0000313" key="14">
    <source>
        <dbReference type="Proteomes" id="UP000469292"/>
    </source>
</evidence>
<dbReference type="Gene3D" id="3.90.1570.50">
    <property type="match status" value="1"/>
</dbReference>
<evidence type="ECO:0000313" key="13">
    <source>
        <dbReference type="EMBL" id="NEG69222.1"/>
    </source>
</evidence>
<dbReference type="GO" id="GO:0005524">
    <property type="term" value="F:ATP binding"/>
    <property type="evidence" value="ECO:0007669"/>
    <property type="project" value="UniProtKB-KW"/>
</dbReference>